<evidence type="ECO:0000256" key="1">
    <source>
        <dbReference type="ARBA" id="ARBA00004123"/>
    </source>
</evidence>
<keyword evidence="6" id="KW-1185">Reference proteome</keyword>
<keyword evidence="2" id="KW-0539">Nucleus</keyword>
<dbReference type="Proteomes" id="UP001304243">
    <property type="component" value="Unassembled WGS sequence"/>
</dbReference>
<reference evidence="5 6" key="1">
    <citation type="submission" date="2022-11" db="EMBL/GenBank/DDBJ databases">
        <title>Mucor velutinosus strain NIH1002 WGS.</title>
        <authorList>
            <person name="Subramanian P."/>
            <person name="Mullikin J.C."/>
            <person name="Segre J.A."/>
            <person name="Zelazny A.M."/>
        </authorList>
    </citation>
    <scope>NUCLEOTIDE SEQUENCE [LARGE SCALE GENOMIC DNA]</scope>
    <source>
        <strain evidence="5 6">NIH1002</strain>
    </source>
</reference>
<dbReference type="GO" id="GO:0003676">
    <property type="term" value="F:nucleic acid binding"/>
    <property type="evidence" value="ECO:0007669"/>
    <property type="project" value="InterPro"/>
</dbReference>
<evidence type="ECO:0000313" key="6">
    <source>
        <dbReference type="Proteomes" id="UP001304243"/>
    </source>
</evidence>
<evidence type="ECO:0000259" key="4">
    <source>
        <dbReference type="Pfam" id="PF10433"/>
    </source>
</evidence>
<comment type="caution">
    <text evidence="5">The sequence shown here is derived from an EMBL/GenBank/DDBJ whole genome shotgun (WGS) entry which is preliminary data.</text>
</comment>
<comment type="subcellular location">
    <subcellularLocation>
        <location evidence="1">Nucleus</location>
    </subcellularLocation>
</comment>
<dbReference type="InterPro" id="IPR015943">
    <property type="entry name" value="WD40/YVTN_repeat-like_dom_sf"/>
</dbReference>
<dbReference type="AlphaFoldDB" id="A0AAN7DM04"/>
<feature type="domain" description="RSE1/DDB1/CPSF1 C-terminal" evidence="3">
    <location>
        <begin position="881"/>
        <end position="1194"/>
    </location>
</feature>
<organism evidence="5 6">
    <name type="scientific">Mucor velutinosus</name>
    <dbReference type="NCBI Taxonomy" id="708070"/>
    <lineage>
        <taxon>Eukaryota</taxon>
        <taxon>Fungi</taxon>
        <taxon>Fungi incertae sedis</taxon>
        <taxon>Mucoromycota</taxon>
        <taxon>Mucoromycotina</taxon>
        <taxon>Mucoromycetes</taxon>
        <taxon>Mucorales</taxon>
        <taxon>Mucorineae</taxon>
        <taxon>Mucoraceae</taxon>
        <taxon>Mucor</taxon>
    </lineage>
</organism>
<dbReference type="EMBL" id="JASEJX010000012">
    <property type="protein sequence ID" value="KAK4519826.1"/>
    <property type="molecule type" value="Genomic_DNA"/>
</dbReference>
<dbReference type="Gene3D" id="2.130.10.10">
    <property type="entry name" value="YVTN repeat-like/Quinoprotein amine dehydrogenase"/>
    <property type="match status" value="2"/>
</dbReference>
<protein>
    <submittedName>
        <fullName evidence="5">Protein transport protein bet1</fullName>
    </submittedName>
</protein>
<feature type="domain" description="RSE1/DDB1/CPSF1 first beta-propeller" evidence="4">
    <location>
        <begin position="14"/>
        <end position="415"/>
    </location>
</feature>
<dbReference type="InterPro" id="IPR018846">
    <property type="entry name" value="Beta-prop_RSE1/DDB1/CPSF1_1st"/>
</dbReference>
<proteinExistence type="predicted"/>
<dbReference type="Pfam" id="PF10433">
    <property type="entry name" value="Beta-prop_RSE1_1st"/>
    <property type="match status" value="1"/>
</dbReference>
<dbReference type="InterPro" id="IPR050358">
    <property type="entry name" value="RSE1/DDB1/CFT1"/>
</dbReference>
<dbReference type="PANTHER" id="PTHR10644">
    <property type="entry name" value="DNA REPAIR/RNA PROCESSING CPSF FAMILY"/>
    <property type="match status" value="1"/>
</dbReference>
<accession>A0AAN7DM04</accession>
<dbReference type="SUPFAM" id="SSF69322">
    <property type="entry name" value="Tricorn protease domain 2"/>
    <property type="match status" value="1"/>
</dbReference>
<evidence type="ECO:0000259" key="3">
    <source>
        <dbReference type="Pfam" id="PF03178"/>
    </source>
</evidence>
<sequence>MYAYYRSTCFSTHIQHILRGDISNRDESDIVLVKGGSLEWLTVHQVTESNPNILQSQLEQSTFGIINDAKLLPMEYEEDDSNSSISGSIMEQDHEPAVEYQEMSYSKKTRNHSRIQGNDIIVALSEYGKLVFMTIIQDAMTRRFETLAEVYLDSPGLEYTKKGKKLAIDPCGRAIAIASFQDHFDILILDKTTSRIHFDPIIGRGSEFEEGIIWQMEFLHTESDSMDKILLVLVVYNDVERLCRLVLYSIDASDMKNVTIEKISRLPLEKNTPLPLLLIPLTFQTEAFLLVTEQNVSYLKADDLACGNVLYPTSQIPRKPRSLECPLFTAYAAMLNKYERHIYLGSSEGHLYRLGVDVWGEREVNIDWQPLDSTSPISQAMCVLGRMDVEEPRGFRSTDVLFCAGESADNQVLAMCTSTLPFRRDVVQNIVNRAPLTDYQVAKDFLGDQDAVITCSGQDLHGALSIVTHGIEASHIVQSSKYEWKGVSRVWHVTASVSMKEHVPCLVVSSLLDTRLLCTKDGHIKDITSLSNIEFNTETVYATSITINNYNLLLQVHVAGFSVIDVGSKEVLLDSSPLIGSDDRIEMATCWQVGDAVYVAFCMIRNNSFSLELVHIATHSTSSFSLSDKQIASEPLPYCPSCLECFSIGSKASLVVGTFQPSILIYTVESESLEQVQQVDLSLQEPGPFTVPYSAVVISSWLVCGLRQGSILCMPINFDQECIHLENQELQIFRVGQSAVDLVPCEDGIYALSGQLWKISCNVDENMHLDRVLVSNFDFINAFCLFDCGLPTLYGERIALIAEDKLHIFALSPDTQLSTRKIELKDTPRKIVYDKSLGYLIAITTRMENGDRKNFIRLVDLASGHILTDNQLLWTNTDYGRSDMVLSATEWSVQNKHKTYKYLCVGLGHPKEPFHSFRSGMSARVSKALMDRGTLLLFRLKNNNKFPLKRVWDQEKLPGGVFAICPHSAGLLFSAGSHLYLYRLDPVTGRLVQVAHKALQYLITSIHEEGGRICVTFHNDSVSFYEFDHSSKTYDFLKSDVVSRSIHHSLMLNNRLAVGVSQSGGMVALFDDPDDRSFERRLKCLFNFHYADIIVKPKLATLRTQTNVPSYILPWNQDAAAVKPIVGCTVSGGMIHVFRISEPLYQLLHALSNELVEFEPTKPLLGSTDNFRWFCKLSGAEQATIHGDLVELYLKLSPEEQLAVITDELGQIKMSIQSALTEFMTTDNTDEDPIDLLEDVLQSFENFK</sequence>
<evidence type="ECO:0000256" key="2">
    <source>
        <dbReference type="ARBA" id="ARBA00023242"/>
    </source>
</evidence>
<dbReference type="GeneID" id="89953755"/>
<dbReference type="RefSeq" id="XP_064686492.1">
    <property type="nucleotide sequence ID" value="XM_064829290.1"/>
</dbReference>
<dbReference type="Pfam" id="PF03178">
    <property type="entry name" value="CPSF_A"/>
    <property type="match status" value="1"/>
</dbReference>
<name>A0AAN7DM04_9FUNG</name>
<gene>
    <name evidence="5" type="primary">BET1</name>
    <name evidence="5" type="ORF">ATC70_010069</name>
</gene>
<evidence type="ECO:0000313" key="5">
    <source>
        <dbReference type="EMBL" id="KAK4519826.1"/>
    </source>
</evidence>
<dbReference type="GO" id="GO:0005634">
    <property type="term" value="C:nucleus"/>
    <property type="evidence" value="ECO:0007669"/>
    <property type="project" value="UniProtKB-SubCell"/>
</dbReference>
<dbReference type="InterPro" id="IPR004871">
    <property type="entry name" value="RSE1/DDB1/CPSF1_C"/>
</dbReference>